<dbReference type="RefSeq" id="WP_160776255.1">
    <property type="nucleotide sequence ID" value="NZ_WUMV01000006.1"/>
</dbReference>
<name>A0A7X3LVR7_9HYPH</name>
<organism evidence="3 4">
    <name type="scientific">Stappia sediminis</name>
    <dbReference type="NCBI Taxonomy" id="2692190"/>
    <lineage>
        <taxon>Bacteria</taxon>
        <taxon>Pseudomonadati</taxon>
        <taxon>Pseudomonadota</taxon>
        <taxon>Alphaproteobacteria</taxon>
        <taxon>Hyphomicrobiales</taxon>
        <taxon>Stappiaceae</taxon>
        <taxon>Stappia</taxon>
    </lineage>
</organism>
<evidence type="ECO:0000256" key="1">
    <source>
        <dbReference type="SAM" id="MobiDB-lite"/>
    </source>
</evidence>
<dbReference type="InterPro" id="IPR041698">
    <property type="entry name" value="Methyltransf_25"/>
</dbReference>
<dbReference type="Pfam" id="PF13649">
    <property type="entry name" value="Methyltransf_25"/>
    <property type="match status" value="1"/>
</dbReference>
<protein>
    <submittedName>
        <fullName evidence="3">Methyltransferase domain-containing protein</fullName>
    </submittedName>
</protein>
<comment type="caution">
    <text evidence="3">The sequence shown here is derived from an EMBL/GenBank/DDBJ whole genome shotgun (WGS) entry which is preliminary data.</text>
</comment>
<feature type="domain" description="Methyltransferase" evidence="2">
    <location>
        <begin position="197"/>
        <end position="292"/>
    </location>
</feature>
<evidence type="ECO:0000313" key="3">
    <source>
        <dbReference type="EMBL" id="MXN66026.1"/>
    </source>
</evidence>
<dbReference type="GO" id="GO:0008168">
    <property type="term" value="F:methyltransferase activity"/>
    <property type="evidence" value="ECO:0007669"/>
    <property type="project" value="UniProtKB-KW"/>
</dbReference>
<gene>
    <name evidence="3" type="ORF">GR183_14020</name>
</gene>
<dbReference type="PANTHER" id="PTHR42912:SF81">
    <property type="entry name" value="METHYLTRANSFERASE DOMAIN-CONTAINING PROTEIN"/>
    <property type="match status" value="1"/>
</dbReference>
<reference evidence="3 4" key="1">
    <citation type="submission" date="2019-12" db="EMBL/GenBank/DDBJ databases">
        <authorList>
            <person name="Li M."/>
        </authorList>
    </citation>
    <scope>NUCLEOTIDE SEQUENCE [LARGE SCALE GENOMIC DNA]</scope>
    <source>
        <strain evidence="3 4">GBMRC 2046</strain>
    </source>
</reference>
<dbReference type="InterPro" id="IPR050508">
    <property type="entry name" value="Methyltransf_Superfamily"/>
</dbReference>
<dbReference type="Proteomes" id="UP000433101">
    <property type="component" value="Unassembled WGS sequence"/>
</dbReference>
<dbReference type="InterPro" id="IPR029063">
    <property type="entry name" value="SAM-dependent_MTases_sf"/>
</dbReference>
<keyword evidence="3" id="KW-0489">Methyltransferase</keyword>
<keyword evidence="3" id="KW-0808">Transferase</keyword>
<accession>A0A7X3LVR7</accession>
<evidence type="ECO:0000313" key="4">
    <source>
        <dbReference type="Proteomes" id="UP000433101"/>
    </source>
</evidence>
<dbReference type="PANTHER" id="PTHR42912">
    <property type="entry name" value="METHYLTRANSFERASE"/>
    <property type="match status" value="1"/>
</dbReference>
<dbReference type="GO" id="GO:0032259">
    <property type="term" value="P:methylation"/>
    <property type="evidence" value="ECO:0007669"/>
    <property type="project" value="UniProtKB-KW"/>
</dbReference>
<dbReference type="Gene3D" id="3.40.50.150">
    <property type="entry name" value="Vaccinia Virus protein VP39"/>
    <property type="match status" value="1"/>
</dbReference>
<keyword evidence="4" id="KW-1185">Reference proteome</keyword>
<proteinExistence type="predicted"/>
<dbReference type="CDD" id="cd02440">
    <property type="entry name" value="AdoMet_MTases"/>
    <property type="match status" value="1"/>
</dbReference>
<dbReference type="EMBL" id="WUMV01000006">
    <property type="protein sequence ID" value="MXN66026.1"/>
    <property type="molecule type" value="Genomic_DNA"/>
</dbReference>
<dbReference type="AlphaFoldDB" id="A0A7X3LVR7"/>
<evidence type="ECO:0000259" key="2">
    <source>
        <dbReference type="Pfam" id="PF13649"/>
    </source>
</evidence>
<sequence>MAETALGTLSRRTRFVARQGARIAWFTAHGEVLRRLQKRIREEQPSPPPNITPSKPVPSQRELIGHIIELFRRDLANVEAGIYPLPRGEFGSPAEFLSLSREFFEDAPKVARRRYAAGGHQEVFEETRENTGGLPRYYRQNFHFQSGGWLTEESARLYDFQVEVLFNGATAAMRRQALVPFSEIVRAKDQRKLAYADVACGTGGLLLPALEAFPRLRGIGIDLSPAYMSEARERTTNSVKRRASFAAAPAEQLPFADESLDVVSSVYLFHELPPKVRRQAAKEFARVLKPGGRLIYVDSLKAGETPAFDGLLELFPQLFHEPYFASYLEEDLDGIFEAEGLRRTSFDTAFFSRVATYAKA</sequence>
<feature type="region of interest" description="Disordered" evidence="1">
    <location>
        <begin position="39"/>
        <end position="58"/>
    </location>
</feature>
<dbReference type="SUPFAM" id="SSF53335">
    <property type="entry name" value="S-adenosyl-L-methionine-dependent methyltransferases"/>
    <property type="match status" value="1"/>
</dbReference>